<proteinExistence type="predicted"/>
<organism evidence="1 2">
    <name type="scientific">Phormidium nigroviride PCC 7112</name>
    <dbReference type="NCBI Taxonomy" id="179408"/>
    <lineage>
        <taxon>Bacteria</taxon>
        <taxon>Bacillati</taxon>
        <taxon>Cyanobacteriota</taxon>
        <taxon>Cyanophyceae</taxon>
        <taxon>Oscillatoriophycideae</taxon>
        <taxon>Oscillatoriales</taxon>
        <taxon>Oscillatoriaceae</taxon>
        <taxon>Phormidium</taxon>
    </lineage>
</organism>
<dbReference type="EMBL" id="CP003615">
    <property type="protein sequence ID" value="AFZ10464.1"/>
    <property type="molecule type" value="Genomic_DNA"/>
</dbReference>
<dbReference type="Proteomes" id="UP000010478">
    <property type="component" value="Plasmid pOSC7112.01"/>
</dbReference>
<gene>
    <name evidence="1" type="ORF">Osc7112_6297</name>
</gene>
<geneLocation type="plasmid" evidence="1 2">
    <name>pOSC7112.01</name>
</geneLocation>
<evidence type="ECO:0000313" key="1">
    <source>
        <dbReference type="EMBL" id="AFZ10464.1"/>
    </source>
</evidence>
<dbReference type="OrthoDB" id="6943054at2"/>
<evidence type="ECO:0000313" key="2">
    <source>
        <dbReference type="Proteomes" id="UP000010478"/>
    </source>
</evidence>
<dbReference type="RefSeq" id="WP_015211639.1">
    <property type="nucleotide sequence ID" value="NC_019763.1"/>
</dbReference>
<dbReference type="KEGG" id="oni:Osc7112_6297"/>
<protein>
    <submittedName>
        <fullName evidence="1">Uncharacterized protein</fullName>
    </submittedName>
</protein>
<keyword evidence="1" id="KW-0614">Plasmid</keyword>
<reference evidence="1 2" key="1">
    <citation type="submission" date="2012-05" db="EMBL/GenBank/DDBJ databases">
        <title>Finished plasmid 1 of genome of Oscillatoria sp. PCC 7112.</title>
        <authorList>
            <consortium name="US DOE Joint Genome Institute"/>
            <person name="Gugger M."/>
            <person name="Coursin T."/>
            <person name="Rippka R."/>
            <person name="Tandeau De Marsac N."/>
            <person name="Huntemann M."/>
            <person name="Wei C.-L."/>
            <person name="Han J."/>
            <person name="Detter J.C."/>
            <person name="Han C."/>
            <person name="Tapia R."/>
            <person name="Davenport K."/>
            <person name="Daligault H."/>
            <person name="Erkkila T."/>
            <person name="Gu W."/>
            <person name="Munk A.C.C."/>
            <person name="Teshima H."/>
            <person name="Xu Y."/>
            <person name="Chain P."/>
            <person name="Chen A."/>
            <person name="Krypides N."/>
            <person name="Mavromatis K."/>
            <person name="Markowitz V."/>
            <person name="Szeto E."/>
            <person name="Ivanova N."/>
            <person name="Mikhailova N."/>
            <person name="Ovchinnikova G."/>
            <person name="Pagani I."/>
            <person name="Pati A."/>
            <person name="Goodwin L."/>
            <person name="Peters L."/>
            <person name="Pitluck S."/>
            <person name="Woyke T."/>
            <person name="Kerfeld C."/>
        </authorList>
    </citation>
    <scope>NUCLEOTIDE SEQUENCE [LARGE SCALE GENOMIC DNA]</scope>
    <source>
        <strain evidence="1 2">PCC 7112</strain>
        <plasmid evidence="1 2">pOSC7112.01</plasmid>
    </source>
</reference>
<accession>K9VSB6</accession>
<sequence length="393" mass="45333">MTLVVALMINELPAILGDVLISGYELEQPLSIPTIGDIYEIFPERTGWSITDLKQKVNIIDNNLIIGWAGSPPAARVIVSELKNRHSSQSFTKESLERFFIEINNDINRWIAKQEVGFIGYIKDSEGFHSFSHSFNGVLIHELNIPRYGNIKICGSGTYDMEQLLKQVSRRYSNSNLTNFDNVVIELLTLCGWFFADEMSTSRSLLQYYGGAYEVATYIEEEKSFKKINDITYLTWIVQDINIKPKISLISKIFKVAYVDNILFVYTIDFNFLQEPTVGRYDSEEYIKFLPTTINLYHILPLNTNLKDKMFEMPKQQELPDLINSEFNCNYLFLVTIEPEQPSGAEVICKPLRSSNKKSNYIKFIFEDEQLFLIVKSTYLEYLKNSFNVSTNS</sequence>
<keyword evidence="2" id="KW-1185">Reference proteome</keyword>
<dbReference type="HOGENOM" id="CLU_701787_0_0_3"/>
<dbReference type="AlphaFoldDB" id="K9VSB6"/>
<name>K9VSB6_9CYAN</name>